<reference evidence="3 4" key="1">
    <citation type="journal article" date="2024" name="Commun. Biol.">
        <title>Comparative genomic analysis of thermophilic fungi reveals convergent evolutionary adaptations and gene losses.</title>
        <authorList>
            <person name="Steindorff A.S."/>
            <person name="Aguilar-Pontes M.V."/>
            <person name="Robinson A.J."/>
            <person name="Andreopoulos B."/>
            <person name="LaButti K."/>
            <person name="Kuo A."/>
            <person name="Mondo S."/>
            <person name="Riley R."/>
            <person name="Otillar R."/>
            <person name="Haridas S."/>
            <person name="Lipzen A."/>
            <person name="Grimwood J."/>
            <person name="Schmutz J."/>
            <person name="Clum A."/>
            <person name="Reid I.D."/>
            <person name="Moisan M.C."/>
            <person name="Butler G."/>
            <person name="Nguyen T.T.M."/>
            <person name="Dewar K."/>
            <person name="Conant G."/>
            <person name="Drula E."/>
            <person name="Henrissat B."/>
            <person name="Hansel C."/>
            <person name="Singer S."/>
            <person name="Hutchinson M.I."/>
            <person name="de Vries R.P."/>
            <person name="Natvig D.O."/>
            <person name="Powell A.J."/>
            <person name="Tsang A."/>
            <person name="Grigoriev I.V."/>
        </authorList>
    </citation>
    <scope>NUCLEOTIDE SEQUENCE [LARGE SCALE GENOMIC DNA]</scope>
    <source>
        <strain evidence="3 4">CBS 494.80</strain>
    </source>
</reference>
<proteinExistence type="inferred from homology"/>
<evidence type="ECO:0000313" key="4">
    <source>
        <dbReference type="Proteomes" id="UP001595075"/>
    </source>
</evidence>
<protein>
    <recommendedName>
        <fullName evidence="5">NAD(P)-binding protein</fullName>
    </recommendedName>
</protein>
<accession>A0ABR4D162</accession>
<gene>
    <name evidence="3" type="ORF">VTL71DRAFT_811</name>
</gene>
<evidence type="ECO:0000256" key="1">
    <source>
        <dbReference type="ARBA" id="ARBA00006484"/>
    </source>
</evidence>
<name>A0ABR4D162_9HELO</name>
<dbReference type="Proteomes" id="UP001595075">
    <property type="component" value="Unassembled WGS sequence"/>
</dbReference>
<dbReference type="Gene3D" id="3.40.50.720">
    <property type="entry name" value="NAD(P)-binding Rossmann-like Domain"/>
    <property type="match status" value="2"/>
</dbReference>
<evidence type="ECO:0000313" key="3">
    <source>
        <dbReference type="EMBL" id="KAL2075868.1"/>
    </source>
</evidence>
<sequence length="367" mass="40027">MLHLSIQPPVTPPRVPLPVKDFNLASSNISRPSNLQLFGRTALVTGGRLNLGYHTALRLLRCGAKVIISTRYPHDTERKHNAEMDSSTWETNLRIDGADFRAASDVFGLVAVMKKQLREWSQDGEARQDVLINNAAQTLTDTLEKEMEATHQEKKLAIQNSHERSRLLLDSSGYEARVGGGVTPLLLLDPRNKNGICGVQPTALWESSDGNVLASSPNIASVISRTPPPANSSWMQTISQIPYEDIISAHSVNTFVPLILVREFLPIMGSPRSSPPTTTSPSSNKTHHTEPSKPSAYIINVSSREGIFESNPSSSSKAGHHVHTNLTKAALNMLTETEAAPGWHSRRAAINSVDPGYMSAAPEIEAR</sequence>
<dbReference type="EMBL" id="JAZHXI010000001">
    <property type="protein sequence ID" value="KAL2075868.1"/>
    <property type="molecule type" value="Genomic_DNA"/>
</dbReference>
<evidence type="ECO:0000256" key="2">
    <source>
        <dbReference type="SAM" id="MobiDB-lite"/>
    </source>
</evidence>
<comment type="caution">
    <text evidence="3">The sequence shown here is derived from an EMBL/GenBank/DDBJ whole genome shotgun (WGS) entry which is preliminary data.</text>
</comment>
<feature type="region of interest" description="Disordered" evidence="2">
    <location>
        <begin position="271"/>
        <end position="295"/>
    </location>
</feature>
<comment type="similarity">
    <text evidence="1">Belongs to the short-chain dehydrogenases/reductases (SDR) family.</text>
</comment>
<dbReference type="PANTHER" id="PTHR43544:SF2">
    <property type="entry name" value="OXIDOREDUCTASE"/>
    <property type="match status" value="1"/>
</dbReference>
<keyword evidence="4" id="KW-1185">Reference proteome</keyword>
<evidence type="ECO:0008006" key="5">
    <source>
        <dbReference type="Google" id="ProtNLM"/>
    </source>
</evidence>
<dbReference type="PANTHER" id="PTHR43544">
    <property type="entry name" value="SHORT-CHAIN DEHYDROGENASE/REDUCTASE"/>
    <property type="match status" value="1"/>
</dbReference>
<dbReference type="InterPro" id="IPR036291">
    <property type="entry name" value="NAD(P)-bd_dom_sf"/>
</dbReference>
<feature type="compositionally biased region" description="Low complexity" evidence="2">
    <location>
        <begin position="271"/>
        <end position="283"/>
    </location>
</feature>
<organism evidence="3 4">
    <name type="scientific">Oculimacula yallundae</name>
    <dbReference type="NCBI Taxonomy" id="86028"/>
    <lineage>
        <taxon>Eukaryota</taxon>
        <taxon>Fungi</taxon>
        <taxon>Dikarya</taxon>
        <taxon>Ascomycota</taxon>
        <taxon>Pezizomycotina</taxon>
        <taxon>Leotiomycetes</taxon>
        <taxon>Helotiales</taxon>
        <taxon>Ploettnerulaceae</taxon>
        <taxon>Oculimacula</taxon>
    </lineage>
</organism>
<dbReference type="InterPro" id="IPR051468">
    <property type="entry name" value="Fungal_SecMetab_SDRs"/>
</dbReference>
<dbReference type="SUPFAM" id="SSF51735">
    <property type="entry name" value="NAD(P)-binding Rossmann-fold domains"/>
    <property type="match status" value="1"/>
</dbReference>